<evidence type="ECO:0000313" key="3">
    <source>
        <dbReference type="EMBL" id="MER5173588.1"/>
    </source>
</evidence>
<keyword evidence="1 3" id="KW-0560">Oxidoreductase</keyword>
<dbReference type="EMBL" id="JAYWLC010000021">
    <property type="protein sequence ID" value="MER5173588.1"/>
    <property type="molecule type" value="Genomic_DNA"/>
</dbReference>
<dbReference type="RefSeq" id="WP_350938968.1">
    <property type="nucleotide sequence ID" value="NZ_JAYWLC010000021.1"/>
</dbReference>
<name>A0ABV1SKZ9_9RHOB</name>
<dbReference type="Proteomes" id="UP001438953">
    <property type="component" value="Unassembled WGS sequence"/>
</dbReference>
<gene>
    <name evidence="3" type="ORF">VSX56_17625</name>
</gene>
<evidence type="ECO:0000259" key="2">
    <source>
        <dbReference type="Pfam" id="PF01266"/>
    </source>
</evidence>
<dbReference type="InterPro" id="IPR006076">
    <property type="entry name" value="FAD-dep_OxRdtase"/>
</dbReference>
<feature type="domain" description="FAD dependent oxidoreductase" evidence="2">
    <location>
        <begin position="27"/>
        <end position="373"/>
    </location>
</feature>
<keyword evidence="4" id="KW-1185">Reference proteome</keyword>
<comment type="caution">
    <text evidence="3">The sequence shown here is derived from an EMBL/GenBank/DDBJ whole genome shotgun (WGS) entry which is preliminary data.</text>
</comment>
<accession>A0ABV1SKZ9</accession>
<dbReference type="Gene3D" id="3.50.50.60">
    <property type="entry name" value="FAD/NAD(P)-binding domain"/>
    <property type="match status" value="1"/>
</dbReference>
<dbReference type="GO" id="GO:0016491">
    <property type="term" value="F:oxidoreductase activity"/>
    <property type="evidence" value="ECO:0007669"/>
    <property type="project" value="UniProtKB-KW"/>
</dbReference>
<organism evidence="3 4">
    <name type="scientific">Thioclava kandeliae</name>
    <dbReference type="NCBI Taxonomy" id="3070818"/>
    <lineage>
        <taxon>Bacteria</taxon>
        <taxon>Pseudomonadati</taxon>
        <taxon>Pseudomonadota</taxon>
        <taxon>Alphaproteobacteria</taxon>
        <taxon>Rhodobacterales</taxon>
        <taxon>Paracoccaceae</taxon>
        <taxon>Thioclava</taxon>
    </lineage>
</organism>
<evidence type="ECO:0000313" key="4">
    <source>
        <dbReference type="Proteomes" id="UP001438953"/>
    </source>
</evidence>
<reference evidence="3 4" key="1">
    <citation type="submission" date="2024-01" db="EMBL/GenBank/DDBJ databases">
        <authorList>
            <person name="Deng Y."/>
            <person name="Su J."/>
        </authorList>
    </citation>
    <scope>NUCLEOTIDE SEQUENCE [LARGE SCALE GENOMIC DNA]</scope>
    <source>
        <strain evidence="3 4">CPCC 100088</strain>
    </source>
</reference>
<dbReference type="PANTHER" id="PTHR13847:SF281">
    <property type="entry name" value="FAD DEPENDENT OXIDOREDUCTASE DOMAIN-CONTAINING PROTEIN"/>
    <property type="match status" value="1"/>
</dbReference>
<dbReference type="Gene3D" id="3.30.9.10">
    <property type="entry name" value="D-Amino Acid Oxidase, subunit A, domain 2"/>
    <property type="match status" value="1"/>
</dbReference>
<dbReference type="PANTHER" id="PTHR13847">
    <property type="entry name" value="SARCOSINE DEHYDROGENASE-RELATED"/>
    <property type="match status" value="1"/>
</dbReference>
<sequence length="417" mass="45694">MSMTSLWYATAPAGPALPQLEESLKTDVLVIGAGFQGLSTALHLAEAGTSVVLLEAHEPGEGGSGRNGGQVIPGLKDDPDTLDRLFGEDTTEFAGSTATVLFDLVERLGLDCDAERTGWIQTGDKHVLIPALRQRMSEWKARGADVDWLDAGEMAAYTGSTRFKGGWLDRRAGQIHPLKLVRALTAAALAAGVKIYARSPVTGLTRKGHWVASLPNGSTVTADRVLTATNRYTTPELDPDLMRATLPANSFQIATRPLSAEELTRILPHRTPVSENRRVGTYFRIGPQNRLMLGGRGDFADPQGPARFAMIQREVEWLYGKGLEMEHYWFGAVAMTRDHRMRIFSPETGLLAATGFNGRGVALSTALGKRIAEHFLTGRTLPMPVQKTVTRMPLYGLHRVYGTLAIDYYRLRDRLDR</sequence>
<dbReference type="SUPFAM" id="SSF51905">
    <property type="entry name" value="FAD/NAD(P)-binding domain"/>
    <property type="match status" value="1"/>
</dbReference>
<proteinExistence type="predicted"/>
<evidence type="ECO:0000256" key="1">
    <source>
        <dbReference type="ARBA" id="ARBA00023002"/>
    </source>
</evidence>
<dbReference type="Pfam" id="PF01266">
    <property type="entry name" value="DAO"/>
    <property type="match status" value="1"/>
</dbReference>
<dbReference type="InterPro" id="IPR036188">
    <property type="entry name" value="FAD/NAD-bd_sf"/>
</dbReference>
<protein>
    <submittedName>
        <fullName evidence="3">FAD-dependent oxidoreductase</fullName>
        <ecNumber evidence="3">1.-.-.-</ecNumber>
    </submittedName>
</protein>
<reference evidence="3 4" key="2">
    <citation type="submission" date="2024-06" db="EMBL/GenBank/DDBJ databases">
        <title>Thioclava kandeliae sp. nov. from a rhizosphere soil sample of Kandelia candel in a mangrove.</title>
        <authorList>
            <person name="Mu T."/>
        </authorList>
    </citation>
    <scope>NUCLEOTIDE SEQUENCE [LARGE SCALE GENOMIC DNA]</scope>
    <source>
        <strain evidence="3 4">CPCC 100088</strain>
    </source>
</reference>
<dbReference type="EC" id="1.-.-.-" evidence="3"/>